<sequence length="74" mass="8779">MRFKIVGAENLIVPDVYQGEQKINPLDNFRWTSGANVQAIWRRYGWTPPTEYRNDYLFKQNRDALESEQCAKKI</sequence>
<accession>A0A6J5M4M7</accession>
<proteinExistence type="predicted"/>
<reference evidence="1" key="1">
    <citation type="submission" date="2020-04" db="EMBL/GenBank/DDBJ databases">
        <authorList>
            <person name="Chiriac C."/>
            <person name="Salcher M."/>
            <person name="Ghai R."/>
            <person name="Kavagutti S V."/>
        </authorList>
    </citation>
    <scope>NUCLEOTIDE SEQUENCE</scope>
</reference>
<name>A0A6J5M4M7_9CAUD</name>
<dbReference type="EMBL" id="LR796378">
    <property type="protein sequence ID" value="CAB4140056.1"/>
    <property type="molecule type" value="Genomic_DNA"/>
</dbReference>
<protein>
    <submittedName>
        <fullName evidence="1">Uncharacterized protein</fullName>
    </submittedName>
</protein>
<gene>
    <name evidence="1" type="ORF">UFOVP405_4</name>
</gene>
<organism evidence="1">
    <name type="scientific">uncultured Caudovirales phage</name>
    <dbReference type="NCBI Taxonomy" id="2100421"/>
    <lineage>
        <taxon>Viruses</taxon>
        <taxon>Duplodnaviria</taxon>
        <taxon>Heunggongvirae</taxon>
        <taxon>Uroviricota</taxon>
        <taxon>Caudoviricetes</taxon>
        <taxon>Peduoviridae</taxon>
        <taxon>Maltschvirus</taxon>
        <taxon>Maltschvirus maltsch</taxon>
    </lineage>
</organism>
<evidence type="ECO:0000313" key="1">
    <source>
        <dbReference type="EMBL" id="CAB4140056.1"/>
    </source>
</evidence>